<evidence type="ECO:0000256" key="1">
    <source>
        <dbReference type="SAM" id="SignalP"/>
    </source>
</evidence>
<name>A0A330L835_9BACT</name>
<feature type="chain" id="PRO_5016442801" evidence="1">
    <location>
        <begin position="21"/>
        <end position="100"/>
    </location>
</feature>
<proteinExistence type="predicted"/>
<protein>
    <submittedName>
        <fullName evidence="2">Uncharacterized protein</fullName>
    </submittedName>
</protein>
<dbReference type="EMBL" id="OUNR01000017">
    <property type="protein sequence ID" value="SPP65842.1"/>
    <property type="molecule type" value="Genomic_DNA"/>
</dbReference>
<dbReference type="RefSeq" id="WP_121990066.1">
    <property type="nucleotide sequence ID" value="NZ_OUNR01000017.1"/>
</dbReference>
<organism evidence="2 3">
    <name type="scientific">Nitrospira lenta</name>
    <dbReference type="NCBI Taxonomy" id="1436998"/>
    <lineage>
        <taxon>Bacteria</taxon>
        <taxon>Pseudomonadati</taxon>
        <taxon>Nitrospirota</taxon>
        <taxon>Nitrospiria</taxon>
        <taxon>Nitrospirales</taxon>
        <taxon>Nitrospiraceae</taxon>
        <taxon>Nitrospira</taxon>
    </lineage>
</organism>
<feature type="signal peptide" evidence="1">
    <location>
        <begin position="1"/>
        <end position="20"/>
    </location>
</feature>
<reference evidence="3" key="1">
    <citation type="submission" date="2018-04" db="EMBL/GenBank/DDBJ databases">
        <authorList>
            <person name="Lucker S."/>
            <person name="Sakoula D."/>
        </authorList>
    </citation>
    <scope>NUCLEOTIDE SEQUENCE [LARGE SCALE GENOMIC DNA]</scope>
</reference>
<keyword evidence="3" id="KW-1185">Reference proteome</keyword>
<sequence length="100" mass="11179">MKLLTIALTVLMSASAIAHAATVDPPCDAYPPAKQARCLTIWKELNKEDGAAISQFGLDQLKRREEGKINAQQHLSENMAFIKQSTEKRLARLKERMAKE</sequence>
<dbReference type="AlphaFoldDB" id="A0A330L835"/>
<evidence type="ECO:0000313" key="3">
    <source>
        <dbReference type="Proteomes" id="UP000248168"/>
    </source>
</evidence>
<dbReference type="Proteomes" id="UP000248168">
    <property type="component" value="Unassembled WGS sequence"/>
</dbReference>
<dbReference type="OrthoDB" id="9800298at2"/>
<evidence type="ECO:0000313" key="2">
    <source>
        <dbReference type="EMBL" id="SPP65842.1"/>
    </source>
</evidence>
<dbReference type="InParanoid" id="A0A330L835"/>
<gene>
    <name evidence="2" type="ORF">NITLEN_40315</name>
</gene>
<keyword evidence="1" id="KW-0732">Signal</keyword>
<accession>A0A330L835</accession>